<keyword evidence="3" id="KW-1185">Reference proteome</keyword>
<dbReference type="AlphaFoldDB" id="A0A8X6P8G8"/>
<gene>
    <name evidence="2" type="ORF">NPIL_329391</name>
    <name evidence="1" type="ORF">NPIL_438331</name>
</gene>
<protein>
    <submittedName>
        <fullName evidence="2">Uncharacterized protein</fullName>
    </submittedName>
</protein>
<evidence type="ECO:0000313" key="1">
    <source>
        <dbReference type="EMBL" id="GFS96473.1"/>
    </source>
</evidence>
<dbReference type="Proteomes" id="UP000887013">
    <property type="component" value="Unassembled WGS sequence"/>
</dbReference>
<name>A0A8X6P8G8_NEPPI</name>
<accession>A0A8X6P8G8</accession>
<dbReference type="EMBL" id="BMAW01054457">
    <property type="protein sequence ID" value="GFS96473.1"/>
    <property type="molecule type" value="Genomic_DNA"/>
</dbReference>
<feature type="non-terminal residue" evidence="2">
    <location>
        <position position="52"/>
    </location>
</feature>
<comment type="caution">
    <text evidence="2">The sequence shown here is derived from an EMBL/GenBank/DDBJ whole genome shotgun (WGS) entry which is preliminary data.</text>
</comment>
<evidence type="ECO:0000313" key="2">
    <source>
        <dbReference type="EMBL" id="GFT57302.1"/>
    </source>
</evidence>
<sequence length="52" mass="5800">MRRESAEKILTCSLWWSESAQEPSSLLSCPCQDWQCLLDGICEADMGTTDCA</sequence>
<dbReference type="EMBL" id="BMAW01113459">
    <property type="protein sequence ID" value="GFT57302.1"/>
    <property type="molecule type" value="Genomic_DNA"/>
</dbReference>
<evidence type="ECO:0000313" key="3">
    <source>
        <dbReference type="Proteomes" id="UP000887013"/>
    </source>
</evidence>
<proteinExistence type="predicted"/>
<organism evidence="2 3">
    <name type="scientific">Nephila pilipes</name>
    <name type="common">Giant wood spider</name>
    <name type="synonym">Nephila maculata</name>
    <dbReference type="NCBI Taxonomy" id="299642"/>
    <lineage>
        <taxon>Eukaryota</taxon>
        <taxon>Metazoa</taxon>
        <taxon>Ecdysozoa</taxon>
        <taxon>Arthropoda</taxon>
        <taxon>Chelicerata</taxon>
        <taxon>Arachnida</taxon>
        <taxon>Araneae</taxon>
        <taxon>Araneomorphae</taxon>
        <taxon>Entelegynae</taxon>
        <taxon>Araneoidea</taxon>
        <taxon>Nephilidae</taxon>
        <taxon>Nephila</taxon>
    </lineage>
</organism>
<reference evidence="2" key="1">
    <citation type="submission" date="2020-08" db="EMBL/GenBank/DDBJ databases">
        <title>Multicomponent nature underlies the extraordinary mechanical properties of spider dragline silk.</title>
        <authorList>
            <person name="Kono N."/>
            <person name="Nakamura H."/>
            <person name="Mori M."/>
            <person name="Yoshida Y."/>
            <person name="Ohtoshi R."/>
            <person name="Malay A.D."/>
            <person name="Moran D.A.P."/>
            <person name="Tomita M."/>
            <person name="Numata K."/>
            <person name="Arakawa K."/>
        </authorList>
    </citation>
    <scope>NUCLEOTIDE SEQUENCE</scope>
</reference>